<dbReference type="InterPro" id="IPR050706">
    <property type="entry name" value="Cyclic-di-GMP_PDE-like"/>
</dbReference>
<reference evidence="2 3" key="1">
    <citation type="journal article" date="2022" name="J. Dairy Sci.">
        <title>Genetic diversity of Lactobacillus delbrueckii isolated from raw milk in Hokkaido, Japan.</title>
        <authorList>
            <person name="Tsuchihashi H."/>
            <person name="Ichikawa A."/>
            <person name="Takeda M."/>
            <person name="Koizumi A."/>
            <person name="Mizoguchi C."/>
            <person name="Ishida T."/>
            <person name="Kimura K."/>
        </authorList>
    </citation>
    <scope>NUCLEOTIDE SEQUENCE [LARGE SCALE GENOMIC DNA]</scope>
    <source>
        <strain evidence="2 3">ME-791</strain>
    </source>
</reference>
<feature type="domain" description="EAL" evidence="1">
    <location>
        <begin position="1"/>
        <end position="161"/>
    </location>
</feature>
<proteinExistence type="predicted"/>
<sequence>MSYKVDRYVIQEVTQGLRGRIDKGEKLVPVSINLSRADFQMMDPLTELNQAIHNFRQAGYEVWMDDFGSGYSFLNYLKNFEFDEIKLDMIFMKDFDEASKKILTACVKMAKDLGIHTLAEGVETKQKLDFLQSIGCERIQGFYYSKPLPTGEFAKLVAEKGIEIENWQQSKFYQCVGLVDLASDKPTYLALDDGSHFRLLYVNEEFQKEVKRAPAVFKQIVNEWNKPESEIAKRLQAFAKKVDQGEASYFDFKQTEQYLRLSAQQIARHENYQMLLINASDITVQYLK</sequence>
<comment type="caution">
    <text evidence="2">The sequence shown here is derived from an EMBL/GenBank/DDBJ whole genome shotgun (WGS) entry which is preliminary data.</text>
</comment>
<evidence type="ECO:0000313" key="2">
    <source>
        <dbReference type="EMBL" id="GHN34773.1"/>
    </source>
</evidence>
<organism evidence="2 3">
    <name type="scientific">Lactobacillus delbrueckii</name>
    <dbReference type="NCBI Taxonomy" id="1584"/>
    <lineage>
        <taxon>Bacteria</taxon>
        <taxon>Bacillati</taxon>
        <taxon>Bacillota</taxon>
        <taxon>Bacilli</taxon>
        <taxon>Lactobacillales</taxon>
        <taxon>Lactobacillaceae</taxon>
        <taxon>Lactobacillus</taxon>
    </lineage>
</organism>
<evidence type="ECO:0000313" key="3">
    <source>
        <dbReference type="Proteomes" id="UP001054884"/>
    </source>
</evidence>
<dbReference type="EMBL" id="BNHY01000085">
    <property type="protein sequence ID" value="GHN34773.1"/>
    <property type="molecule type" value="Genomic_DNA"/>
</dbReference>
<dbReference type="PANTHER" id="PTHR33121:SF70">
    <property type="entry name" value="SIGNALING PROTEIN YKOW"/>
    <property type="match status" value="1"/>
</dbReference>
<accession>A0ABD0AI24</accession>
<dbReference type="InterPro" id="IPR001633">
    <property type="entry name" value="EAL_dom"/>
</dbReference>
<dbReference type="PANTHER" id="PTHR33121">
    <property type="entry name" value="CYCLIC DI-GMP PHOSPHODIESTERASE PDEF"/>
    <property type="match status" value="1"/>
</dbReference>
<evidence type="ECO:0000259" key="1">
    <source>
        <dbReference type="PROSITE" id="PS50883"/>
    </source>
</evidence>
<dbReference type="PROSITE" id="PS50883">
    <property type="entry name" value="EAL"/>
    <property type="match status" value="1"/>
</dbReference>
<dbReference type="Proteomes" id="UP001054884">
    <property type="component" value="Unassembled WGS sequence"/>
</dbReference>
<dbReference type="AlphaFoldDB" id="A0ABD0AI24"/>
<dbReference type="CDD" id="cd01948">
    <property type="entry name" value="EAL"/>
    <property type="match status" value="1"/>
</dbReference>
<dbReference type="SUPFAM" id="SSF141868">
    <property type="entry name" value="EAL domain-like"/>
    <property type="match status" value="1"/>
</dbReference>
<name>A0ABD0AI24_9LACO</name>
<dbReference type="Gene3D" id="3.20.20.450">
    <property type="entry name" value="EAL domain"/>
    <property type="match status" value="1"/>
</dbReference>
<dbReference type="InterPro" id="IPR035919">
    <property type="entry name" value="EAL_sf"/>
</dbReference>
<protein>
    <recommendedName>
        <fullName evidence="1">EAL domain-containing protein</fullName>
    </recommendedName>
</protein>
<dbReference type="SMART" id="SM00052">
    <property type="entry name" value="EAL"/>
    <property type="match status" value="1"/>
</dbReference>
<dbReference type="Pfam" id="PF00563">
    <property type="entry name" value="EAL"/>
    <property type="match status" value="1"/>
</dbReference>
<gene>
    <name evidence="2" type="ORF">ME791_19250</name>
</gene>